<sequence>MTVVVGIPASGVGEPRSPIVGDVVKKLTALGAGVLIERGATDASFATPASLGDVAWADSTAEVVAGADVLWTINGLPADAEAQLRPGQVLMGLLQPYASAEHAQTLADAGVTAFAMELLPRISRAQSMDILSSQGAAAGYQCVLIAAARAPKFFPMLTYAAGTIRPSRVLVIGAGVAGLQAVATAKRLGAIVHGYDVRPETREQVESLGAKFVDTGVSAAGEGGYARELTDAERAQQASALAKAVAESDVVITTAAVPGRRAPLIVTRAMLDAMRPGSVVVDMAAETGGNVEGTVAGKDMRVGPARVVGPVNLPGRMPVHTSEMFARNLFNFTAPMIVDGALAIDWSDEVIAGTALTHRGRVVHDGVARALGLEPAPADPPRPAASAAEPQPAASATEPTEGDPR</sequence>
<keyword evidence="7" id="KW-0520">NAD</keyword>
<evidence type="ECO:0000256" key="2">
    <source>
        <dbReference type="ARBA" id="ARBA00005689"/>
    </source>
</evidence>
<dbReference type="InterPro" id="IPR007886">
    <property type="entry name" value="AlaDH/PNT_N"/>
</dbReference>
<accession>A0ABZ3CC26</accession>
<dbReference type="Proteomes" id="UP001434337">
    <property type="component" value="Chromosome"/>
</dbReference>
<evidence type="ECO:0000256" key="4">
    <source>
        <dbReference type="ARBA" id="ARBA00022741"/>
    </source>
</evidence>
<dbReference type="Pfam" id="PF05222">
    <property type="entry name" value="AlaDh_PNT_N"/>
    <property type="match status" value="1"/>
</dbReference>
<dbReference type="PANTHER" id="PTHR10160">
    <property type="entry name" value="NAD(P) TRANSHYDROGENASE"/>
    <property type="match status" value="1"/>
</dbReference>
<dbReference type="InterPro" id="IPR007698">
    <property type="entry name" value="AlaDH/PNT_NAD(H)-bd"/>
</dbReference>
<dbReference type="SMART" id="SM01003">
    <property type="entry name" value="AlaDh_PNT_N"/>
    <property type="match status" value="1"/>
</dbReference>
<evidence type="ECO:0000259" key="10">
    <source>
        <dbReference type="SMART" id="SM01002"/>
    </source>
</evidence>
<dbReference type="SUPFAM" id="SSF52283">
    <property type="entry name" value="Formate/glycerate dehydrogenase catalytic domain-like"/>
    <property type="match status" value="1"/>
</dbReference>
<feature type="domain" description="Alanine dehydrogenase/pyridine nucleotide transhydrogenase NAD(H)-binding" evidence="10">
    <location>
        <begin position="147"/>
        <end position="309"/>
    </location>
</feature>
<dbReference type="CDD" id="cd05304">
    <property type="entry name" value="Rubrum_tdh"/>
    <property type="match status" value="1"/>
</dbReference>
<reference evidence="12 13" key="1">
    <citation type="journal article" date="2023" name="Environ Microbiome">
        <title>A coral-associated actinobacterium mitigates coral bleaching under heat stress.</title>
        <authorList>
            <person name="Li J."/>
            <person name="Zou Y."/>
            <person name="Li Q."/>
            <person name="Zhang J."/>
            <person name="Bourne D.G."/>
            <person name="Lyu Y."/>
            <person name="Liu C."/>
            <person name="Zhang S."/>
        </authorList>
    </citation>
    <scope>NUCLEOTIDE SEQUENCE [LARGE SCALE GENOMIC DNA]</scope>
    <source>
        <strain evidence="12 13">SCSIO 13291</strain>
    </source>
</reference>
<evidence type="ECO:0000256" key="9">
    <source>
        <dbReference type="SAM" id="MobiDB-lite"/>
    </source>
</evidence>
<dbReference type="EC" id="7.1.1.1" evidence="3"/>
<protein>
    <recommendedName>
        <fullName evidence="3">proton-translocating NAD(P)(+) transhydrogenase</fullName>
        <ecNumber evidence="3">7.1.1.1</ecNumber>
    </recommendedName>
</protein>
<name>A0ABZ3CC26_9ACTN</name>
<proteinExistence type="inferred from homology"/>
<evidence type="ECO:0000313" key="12">
    <source>
        <dbReference type="EMBL" id="WZW99686.1"/>
    </source>
</evidence>
<evidence type="ECO:0000256" key="3">
    <source>
        <dbReference type="ARBA" id="ARBA00012943"/>
    </source>
</evidence>
<keyword evidence="6" id="KW-1278">Translocase</keyword>
<evidence type="ECO:0000256" key="5">
    <source>
        <dbReference type="ARBA" id="ARBA00022857"/>
    </source>
</evidence>
<comment type="function">
    <text evidence="1">The transhydrogenation between NADH and NADP is coupled to respiration and ATP hydrolysis and functions as a proton pump across the membrane.</text>
</comment>
<evidence type="ECO:0000256" key="8">
    <source>
        <dbReference type="ARBA" id="ARBA00048202"/>
    </source>
</evidence>
<evidence type="ECO:0000256" key="1">
    <source>
        <dbReference type="ARBA" id="ARBA00003943"/>
    </source>
</evidence>
<dbReference type="SMART" id="SM01002">
    <property type="entry name" value="AlaDh_PNT_C"/>
    <property type="match status" value="1"/>
</dbReference>
<dbReference type="Pfam" id="PF01262">
    <property type="entry name" value="AlaDh_PNT_C"/>
    <property type="match status" value="1"/>
</dbReference>
<dbReference type="InterPro" id="IPR008143">
    <property type="entry name" value="Ala_DH/PNT_CS2"/>
</dbReference>
<dbReference type="RefSeq" id="WP_342373258.1">
    <property type="nucleotide sequence ID" value="NZ_CP115965.1"/>
</dbReference>
<evidence type="ECO:0000259" key="11">
    <source>
        <dbReference type="SMART" id="SM01003"/>
    </source>
</evidence>
<dbReference type="EMBL" id="CP115965">
    <property type="protein sequence ID" value="WZW99686.1"/>
    <property type="molecule type" value="Genomic_DNA"/>
</dbReference>
<evidence type="ECO:0000256" key="6">
    <source>
        <dbReference type="ARBA" id="ARBA00022967"/>
    </source>
</evidence>
<evidence type="ECO:0000256" key="7">
    <source>
        <dbReference type="ARBA" id="ARBA00023027"/>
    </source>
</evidence>
<dbReference type="PROSITE" id="PS00837">
    <property type="entry name" value="ALADH_PNT_2"/>
    <property type="match status" value="1"/>
</dbReference>
<keyword evidence="13" id="KW-1185">Reference proteome</keyword>
<dbReference type="SUPFAM" id="SSF51735">
    <property type="entry name" value="NAD(P)-binding Rossmann-fold domains"/>
    <property type="match status" value="1"/>
</dbReference>
<keyword evidence="4" id="KW-0547">Nucleotide-binding</keyword>
<evidence type="ECO:0000313" key="13">
    <source>
        <dbReference type="Proteomes" id="UP001434337"/>
    </source>
</evidence>
<keyword evidence="5" id="KW-0521">NADP</keyword>
<gene>
    <name evidence="12" type="ORF">PCC79_05685</name>
</gene>
<comment type="similarity">
    <text evidence="2">Belongs to the AlaDH/PNT family.</text>
</comment>
<feature type="region of interest" description="Disordered" evidence="9">
    <location>
        <begin position="372"/>
        <end position="405"/>
    </location>
</feature>
<dbReference type="Gene3D" id="3.40.50.720">
    <property type="entry name" value="NAD(P)-binding Rossmann-like Domain"/>
    <property type="match status" value="2"/>
</dbReference>
<feature type="domain" description="Alanine dehydrogenase/pyridine nucleotide transhydrogenase N-terminal" evidence="11">
    <location>
        <begin position="6"/>
        <end position="138"/>
    </location>
</feature>
<dbReference type="PANTHER" id="PTHR10160:SF19">
    <property type="entry name" value="PROTON-TRANSLOCATING NAD(P)(+) TRANSHYDROGENASE"/>
    <property type="match status" value="1"/>
</dbReference>
<comment type="catalytic activity">
    <reaction evidence="8">
        <text>NAD(+) + NADPH + H(+)(in) = NADH + NADP(+) + H(+)(out)</text>
        <dbReference type="Rhea" id="RHEA:47992"/>
        <dbReference type="ChEBI" id="CHEBI:15378"/>
        <dbReference type="ChEBI" id="CHEBI:57540"/>
        <dbReference type="ChEBI" id="CHEBI:57783"/>
        <dbReference type="ChEBI" id="CHEBI:57945"/>
        <dbReference type="ChEBI" id="CHEBI:58349"/>
        <dbReference type="EC" id="7.1.1.1"/>
    </reaction>
</comment>
<dbReference type="InterPro" id="IPR036291">
    <property type="entry name" value="NAD(P)-bd_dom_sf"/>
</dbReference>
<feature type="compositionally biased region" description="Low complexity" evidence="9">
    <location>
        <begin position="384"/>
        <end position="399"/>
    </location>
</feature>
<organism evidence="12 13">
    <name type="scientific">Propioniciclava soli</name>
    <dbReference type="NCBI Taxonomy" id="2775081"/>
    <lineage>
        <taxon>Bacteria</taxon>
        <taxon>Bacillati</taxon>
        <taxon>Actinomycetota</taxon>
        <taxon>Actinomycetes</taxon>
        <taxon>Propionibacteriales</taxon>
        <taxon>Propionibacteriaceae</taxon>
        <taxon>Propioniciclava</taxon>
    </lineage>
</organism>